<feature type="signal peptide" evidence="2">
    <location>
        <begin position="1"/>
        <end position="21"/>
    </location>
</feature>
<dbReference type="RefSeq" id="XP_062789709.1">
    <property type="nucleotide sequence ID" value="XM_062933658.1"/>
</dbReference>
<feature type="compositionally biased region" description="Polar residues" evidence="1">
    <location>
        <begin position="392"/>
        <end position="401"/>
    </location>
</feature>
<dbReference type="PANTHER" id="PTHR43662">
    <property type="match status" value="1"/>
</dbReference>
<sequence length="529" mass="56870">MYSQSLVTLLFSLTTFPLIKSAYDSLLFTEDFFPLINARLDPIVTPNKVSGHVHHVVGSSAFSAGQDYASSRDANCTSSNLSADKSNFWAPQLYYKWRNGTYTAITGDGMTAYWKYPLTNTDASDPFATIPDDFRMLAGDIKRDDYDANKAVSFLCVDANHSYDYTDYMPTNRECLTLRPQLHFPECWNGVDAFKEDNSHVAYPVDANPEGGKCPDGFNKIPHLFLESTYHIKTENIGEGYEWYPGCFVLANGDNHGFSYHSDWLNGFPSGFLTEAFHQCYDTASGIFIQDCPYIQRYRGDIGRDCNTEGDVINEHVGQHVAIASLPGNNPEYNSSKASTDYPKKSIAGYTEKASIVKASDTLGGFCVQGTCTDYIGSDAITQEGPGEAVSIGSSSIGTGNDSPSIAATATATDTSVGGSSGSSSDTLSSTATSNTGASGTIMTDLPGSTGNTTPLAAIESGVDSATIQPVGSFTPVTTTDSSSTAATSTAKHRWAGGQFTRRSGMRRLLDRDSPEKELDVPVLLSAMS</sequence>
<feature type="region of interest" description="Disordered" evidence="1">
    <location>
        <begin position="383"/>
        <end position="456"/>
    </location>
</feature>
<dbReference type="InterPro" id="IPR018535">
    <property type="entry name" value="DUF1996"/>
</dbReference>
<keyword evidence="5" id="KW-1185">Reference proteome</keyword>
<evidence type="ECO:0000256" key="1">
    <source>
        <dbReference type="SAM" id="MobiDB-lite"/>
    </source>
</evidence>
<evidence type="ECO:0000259" key="3">
    <source>
        <dbReference type="Pfam" id="PF09362"/>
    </source>
</evidence>
<keyword evidence="2" id="KW-0732">Signal</keyword>
<dbReference type="Proteomes" id="UP001329825">
    <property type="component" value="Chromosome 2"/>
</dbReference>
<evidence type="ECO:0000313" key="4">
    <source>
        <dbReference type="EMBL" id="WRT64969.1"/>
    </source>
</evidence>
<protein>
    <recommendedName>
        <fullName evidence="3">DUF1996 domain-containing protein</fullName>
    </recommendedName>
</protein>
<feature type="chain" id="PRO_5046370459" description="DUF1996 domain-containing protein" evidence="2">
    <location>
        <begin position="22"/>
        <end position="529"/>
    </location>
</feature>
<feature type="compositionally biased region" description="Basic and acidic residues" evidence="1">
    <location>
        <begin position="508"/>
        <end position="520"/>
    </location>
</feature>
<feature type="compositionally biased region" description="Low complexity" evidence="1">
    <location>
        <begin position="402"/>
        <end position="441"/>
    </location>
</feature>
<dbReference type="PANTHER" id="PTHR43662:SF3">
    <property type="entry name" value="DOMAIN PROTEIN, PUTATIVE (AFU_ORTHOLOGUE AFUA_6G11970)-RELATED"/>
    <property type="match status" value="1"/>
</dbReference>
<dbReference type="EMBL" id="CP141882">
    <property type="protein sequence ID" value="WRT64969.1"/>
    <property type="molecule type" value="Genomic_DNA"/>
</dbReference>
<gene>
    <name evidence="4" type="ORF">IL334_001910</name>
</gene>
<evidence type="ECO:0000313" key="5">
    <source>
        <dbReference type="Proteomes" id="UP001329825"/>
    </source>
</evidence>
<dbReference type="GeneID" id="87954041"/>
<feature type="compositionally biased region" description="Low complexity" evidence="1">
    <location>
        <begin position="478"/>
        <end position="490"/>
    </location>
</feature>
<organism evidence="4 5">
    <name type="scientific">Kwoniella shivajii</name>
    <dbReference type="NCBI Taxonomy" id="564305"/>
    <lineage>
        <taxon>Eukaryota</taxon>
        <taxon>Fungi</taxon>
        <taxon>Dikarya</taxon>
        <taxon>Basidiomycota</taxon>
        <taxon>Agaricomycotina</taxon>
        <taxon>Tremellomycetes</taxon>
        <taxon>Tremellales</taxon>
        <taxon>Cryptococcaceae</taxon>
        <taxon>Kwoniella</taxon>
    </lineage>
</organism>
<accession>A0ABZ1CUV3</accession>
<dbReference type="Pfam" id="PF09362">
    <property type="entry name" value="DUF1996"/>
    <property type="match status" value="1"/>
</dbReference>
<evidence type="ECO:0000256" key="2">
    <source>
        <dbReference type="SAM" id="SignalP"/>
    </source>
</evidence>
<proteinExistence type="predicted"/>
<reference evidence="4 5" key="1">
    <citation type="submission" date="2024-01" db="EMBL/GenBank/DDBJ databases">
        <title>Comparative genomics of Cryptococcus and Kwoniella reveals pathogenesis evolution and contrasting modes of karyotype evolution via chromosome fusion or intercentromeric recombination.</title>
        <authorList>
            <person name="Coelho M.A."/>
            <person name="David-Palma M."/>
            <person name="Shea T."/>
            <person name="Bowers K."/>
            <person name="McGinley-Smith S."/>
            <person name="Mohammad A.W."/>
            <person name="Gnirke A."/>
            <person name="Yurkov A.M."/>
            <person name="Nowrousian M."/>
            <person name="Sun S."/>
            <person name="Cuomo C.A."/>
            <person name="Heitman J."/>
        </authorList>
    </citation>
    <scope>NUCLEOTIDE SEQUENCE [LARGE SCALE GENOMIC DNA]</scope>
    <source>
        <strain evidence="4">CBS 11374</strain>
    </source>
</reference>
<feature type="region of interest" description="Disordered" evidence="1">
    <location>
        <begin position="474"/>
        <end position="529"/>
    </location>
</feature>
<name>A0ABZ1CUV3_9TREE</name>
<feature type="domain" description="DUF1996" evidence="3">
    <location>
        <begin position="41"/>
        <end position="267"/>
    </location>
</feature>